<evidence type="ECO:0000313" key="2">
    <source>
        <dbReference type="EMBL" id="EFO92569.1"/>
    </source>
</evidence>
<proteinExistence type="predicted"/>
<dbReference type="OrthoDB" id="9010513at2759"/>
<keyword evidence="3" id="KW-1185">Reference proteome</keyword>
<dbReference type="RefSeq" id="XP_003094051.2">
    <property type="nucleotide sequence ID" value="XM_003094003.2"/>
</dbReference>
<evidence type="ECO:0000313" key="3">
    <source>
        <dbReference type="Proteomes" id="UP000008281"/>
    </source>
</evidence>
<dbReference type="Pfam" id="PF00646">
    <property type="entry name" value="F-box"/>
    <property type="match status" value="1"/>
</dbReference>
<dbReference type="InterPro" id="IPR012885">
    <property type="entry name" value="F-box_Sdz-33"/>
</dbReference>
<gene>
    <name evidence="2" type="ORF">CRE_17512</name>
</gene>
<dbReference type="EMBL" id="DS268591">
    <property type="protein sequence ID" value="EFO92569.1"/>
    <property type="molecule type" value="Genomic_DNA"/>
</dbReference>
<dbReference type="Proteomes" id="UP000008281">
    <property type="component" value="Unassembled WGS sequence"/>
</dbReference>
<dbReference type="CTD" id="9812006"/>
<dbReference type="PANTHER" id="PTHR22899:SF1">
    <property type="entry name" value="F-BOX ASSOCIATED DOMAIN-CONTAINING PROTEIN"/>
    <property type="match status" value="1"/>
</dbReference>
<sequence>MTTAFPLLRLPYLVLMPILEQMEFMERIVLSVLSKRARMFVKLLKMNCGYIILRIKYGTIEMKVLLDRYKELKLEMYPSGHIEFRYEQDVFLCNTMGVPPMDYARCIMDVLHCDSIHMFRIAEISPCNIFPLLVNLPKIDCVEVHSDLSAVSLVNSRLIKVLRIVLPVSSVVAIPDFFLNLKYHREILQGNFDELKVENDWKKNVPNRKIKFSLNDLRITNAKTLELLYVSLNVKDLNLFFKLWMKKKCNARLEYLSVRQKGNYDKDLLLKGLNAVPVPIERNRTFRILGKVQQLRLDEETSAEFDITRADGRTATIISNGDDTFHFYVWPESTNDTTNIEPNQSSVMRVFSWFSSFYNSCVDRFK</sequence>
<feature type="domain" description="F-box" evidence="1">
    <location>
        <begin position="4"/>
        <end position="42"/>
    </location>
</feature>
<accession>E3NBZ6</accession>
<dbReference type="HOGENOM" id="CLU_028840_5_1_1"/>
<dbReference type="InterPro" id="IPR001810">
    <property type="entry name" value="F-box_dom"/>
</dbReference>
<dbReference type="GeneID" id="9812006"/>
<dbReference type="PANTHER" id="PTHR22899">
    <property type="entry name" value="CYCLIN-RELATED F-BOX FAMILY"/>
    <property type="match status" value="1"/>
</dbReference>
<dbReference type="KEGG" id="crq:GCK72_012797"/>
<dbReference type="AlphaFoldDB" id="E3NBZ6"/>
<reference evidence="2" key="1">
    <citation type="submission" date="2007-07" db="EMBL/GenBank/DDBJ databases">
        <title>PCAP assembly of the Caenorhabditis remanei genome.</title>
        <authorList>
            <consortium name="The Caenorhabditis remanei Sequencing Consortium"/>
            <person name="Wilson R.K."/>
        </authorList>
    </citation>
    <scope>NUCLEOTIDE SEQUENCE [LARGE SCALE GENOMIC DNA]</scope>
    <source>
        <strain evidence="2">PB4641</strain>
    </source>
</reference>
<protein>
    <recommendedName>
        <fullName evidence="1">F-box domain-containing protein</fullName>
    </recommendedName>
</protein>
<evidence type="ECO:0000259" key="1">
    <source>
        <dbReference type="PROSITE" id="PS50181"/>
    </source>
</evidence>
<dbReference type="PROSITE" id="PS50181">
    <property type="entry name" value="FBOX"/>
    <property type="match status" value="1"/>
</dbReference>
<dbReference type="Pfam" id="PF07735">
    <property type="entry name" value="FBA_2"/>
    <property type="match status" value="1"/>
</dbReference>
<organism evidence="3">
    <name type="scientific">Caenorhabditis remanei</name>
    <name type="common">Caenorhabditis vulgaris</name>
    <dbReference type="NCBI Taxonomy" id="31234"/>
    <lineage>
        <taxon>Eukaryota</taxon>
        <taxon>Metazoa</taxon>
        <taxon>Ecdysozoa</taxon>
        <taxon>Nematoda</taxon>
        <taxon>Chromadorea</taxon>
        <taxon>Rhabditida</taxon>
        <taxon>Rhabditina</taxon>
        <taxon>Rhabditomorpha</taxon>
        <taxon>Rhabditoidea</taxon>
        <taxon>Rhabditidae</taxon>
        <taxon>Peloderinae</taxon>
        <taxon>Caenorhabditis</taxon>
    </lineage>
</organism>
<name>E3NBZ6_CAERE</name>
<dbReference type="InterPro" id="IPR053222">
    <property type="entry name" value="Zygotic_Embryogenesis-Asso"/>
</dbReference>
<dbReference type="InParanoid" id="E3NBZ6"/>